<evidence type="ECO:0000259" key="2">
    <source>
        <dbReference type="SMART" id="SM00460"/>
    </source>
</evidence>
<dbReference type="AlphaFoldDB" id="A0AAW4XU51"/>
<proteinExistence type="predicted"/>
<dbReference type="InterPro" id="IPR052901">
    <property type="entry name" value="Bact_TGase-like"/>
</dbReference>
<keyword evidence="1" id="KW-0472">Membrane</keyword>
<dbReference type="PANTHER" id="PTHR42736">
    <property type="entry name" value="PROTEIN-GLUTAMINE GAMMA-GLUTAMYLTRANSFERASE"/>
    <property type="match status" value="1"/>
</dbReference>
<evidence type="ECO:0000256" key="1">
    <source>
        <dbReference type="SAM" id="Phobius"/>
    </source>
</evidence>
<dbReference type="Pfam" id="PF11992">
    <property type="entry name" value="TgpA_N"/>
    <property type="match status" value="1"/>
</dbReference>
<name>A0AAW4XU51_9BURK</name>
<dbReference type="SUPFAM" id="SSF54001">
    <property type="entry name" value="Cysteine proteinases"/>
    <property type="match status" value="1"/>
</dbReference>
<keyword evidence="4" id="KW-1185">Reference proteome</keyword>
<gene>
    <name evidence="3" type="ORF">LPW39_10965</name>
</gene>
<dbReference type="Pfam" id="PF01841">
    <property type="entry name" value="Transglut_core"/>
    <property type="match status" value="1"/>
</dbReference>
<organism evidence="3 4">
    <name type="scientific">Comamonas koreensis</name>
    <dbReference type="NCBI Taxonomy" id="160825"/>
    <lineage>
        <taxon>Bacteria</taxon>
        <taxon>Pseudomonadati</taxon>
        <taxon>Pseudomonadota</taxon>
        <taxon>Betaproteobacteria</taxon>
        <taxon>Burkholderiales</taxon>
        <taxon>Comamonadaceae</taxon>
        <taxon>Comamonas</taxon>
    </lineage>
</organism>
<accession>A0AAW4XU51</accession>
<protein>
    <submittedName>
        <fullName evidence="3">DUF3488 and transglutaminase-like domain-containing protein</fullName>
    </submittedName>
</protein>
<comment type="caution">
    <text evidence="3">The sequence shown here is derived from an EMBL/GenBank/DDBJ whole genome shotgun (WGS) entry which is preliminary data.</text>
</comment>
<feature type="transmembrane region" description="Helical" evidence="1">
    <location>
        <begin position="573"/>
        <end position="592"/>
    </location>
</feature>
<dbReference type="InterPro" id="IPR002931">
    <property type="entry name" value="Transglutaminase-like"/>
</dbReference>
<keyword evidence="1" id="KW-0812">Transmembrane</keyword>
<dbReference type="InterPro" id="IPR021878">
    <property type="entry name" value="TgpA_N"/>
</dbReference>
<evidence type="ECO:0000313" key="4">
    <source>
        <dbReference type="Proteomes" id="UP001199260"/>
    </source>
</evidence>
<dbReference type="Gene3D" id="3.10.620.30">
    <property type="match status" value="1"/>
</dbReference>
<dbReference type="PANTHER" id="PTHR42736:SF1">
    <property type="entry name" value="PROTEIN-GLUTAMINE GAMMA-GLUTAMYLTRANSFERASE"/>
    <property type="match status" value="1"/>
</dbReference>
<reference evidence="3 4" key="1">
    <citation type="submission" date="2021-11" db="EMBL/GenBank/DDBJ databases">
        <title>Genome sequence.</title>
        <authorList>
            <person name="Sun Q."/>
        </authorList>
    </citation>
    <scope>NUCLEOTIDE SEQUENCE [LARGE SCALE GENOMIC DNA]</scope>
    <source>
        <strain evidence="3 4">KCTC 12005</strain>
    </source>
</reference>
<dbReference type="Proteomes" id="UP001199260">
    <property type="component" value="Unassembled WGS sequence"/>
</dbReference>
<sequence>MPSVFNPAPSAGASRWSSLPREARDTLFLLAVVGWILLPLTATLPLWASALAYALLAWRGRIALLQKPMPGRWQLLALLVLVVGLTLLSYRTILGADAGVTLVSMLLTLKTMELRAKRDAMVIFFLGFFALIANFLHSQSLLTALAIAVGLVGLLTALVHAHMPVGQPSLKFAAGLSLKMVAIGAPLTLALFVFFPRMSPLWGVPQNPTAKTGLSDEMTVGTVASLAQDEGIAFRVKFDTPQNRPPPANQLYWRGPVLSDFDGTTWRATPSFRNPDDRMYADIRTEGEALRYELTLEPHQKPWLLSLDLTRTAPVLPRGRAYSTGDLQWLSNRPITEVTRIAVESYTSYRFGMQAGNRELAFNRRLPANSNPRTQAWVAQLVAEIGDRPDRSAQLVQRLQQQLRSGGYTYTLDPGVYTGQAADEFWFDRKQGFCEHISAAFVVALRSAGVPARIVTGYQGGEANSVDGYWTVRQADAHAWAEVWLGDEQGWVRFDPTGAVSPGRIGAAQRLNTPNFMGFSVSNAVTINGLQRMRAVWEAVNNSWNQWVLNYTQREQMDMLSKLGLSSPNWVDLVRILGGLVLAAALIVVLVLQYQRRRMDPWLALLSEARKRLRQAGVPEAAQGSATTPRALARLVHAQAPDLAPAFGQWLKAMERQRYAHASGQPAPRAELAALRKQLRLLPWSRLRALANKV</sequence>
<evidence type="ECO:0000313" key="3">
    <source>
        <dbReference type="EMBL" id="MCD2165657.1"/>
    </source>
</evidence>
<feature type="transmembrane region" description="Helical" evidence="1">
    <location>
        <begin position="75"/>
        <end position="108"/>
    </location>
</feature>
<dbReference type="EMBL" id="JAJNCT010000010">
    <property type="protein sequence ID" value="MCD2165657.1"/>
    <property type="molecule type" value="Genomic_DNA"/>
</dbReference>
<feature type="transmembrane region" description="Helical" evidence="1">
    <location>
        <begin position="173"/>
        <end position="195"/>
    </location>
</feature>
<dbReference type="InterPro" id="IPR038765">
    <property type="entry name" value="Papain-like_cys_pep_sf"/>
</dbReference>
<feature type="transmembrane region" description="Helical" evidence="1">
    <location>
        <begin position="27"/>
        <end position="55"/>
    </location>
</feature>
<dbReference type="RefSeq" id="WP_230774549.1">
    <property type="nucleotide sequence ID" value="NZ_JAJNCT010000010.1"/>
</dbReference>
<feature type="transmembrane region" description="Helical" evidence="1">
    <location>
        <begin position="142"/>
        <end position="161"/>
    </location>
</feature>
<dbReference type="SMART" id="SM00460">
    <property type="entry name" value="TGc"/>
    <property type="match status" value="1"/>
</dbReference>
<keyword evidence="1" id="KW-1133">Transmembrane helix</keyword>
<feature type="transmembrane region" description="Helical" evidence="1">
    <location>
        <begin position="120"/>
        <end position="136"/>
    </location>
</feature>
<feature type="domain" description="Transglutaminase-like" evidence="2">
    <location>
        <begin position="426"/>
        <end position="498"/>
    </location>
</feature>